<accession>A0ABP7LFC9</accession>
<evidence type="ECO:0000313" key="3">
    <source>
        <dbReference type="Proteomes" id="UP001500133"/>
    </source>
</evidence>
<evidence type="ECO:0000313" key="2">
    <source>
        <dbReference type="EMBL" id="GAA3898555.1"/>
    </source>
</evidence>
<feature type="signal peptide" evidence="1">
    <location>
        <begin position="1"/>
        <end position="21"/>
    </location>
</feature>
<evidence type="ECO:0000256" key="1">
    <source>
        <dbReference type="SAM" id="SignalP"/>
    </source>
</evidence>
<organism evidence="2 3">
    <name type="scientific">Halomonas cibimaris</name>
    <dbReference type="NCBI Taxonomy" id="657012"/>
    <lineage>
        <taxon>Bacteria</taxon>
        <taxon>Pseudomonadati</taxon>
        <taxon>Pseudomonadota</taxon>
        <taxon>Gammaproteobacteria</taxon>
        <taxon>Oceanospirillales</taxon>
        <taxon>Halomonadaceae</taxon>
        <taxon>Halomonas</taxon>
    </lineage>
</organism>
<sequence>MSLFLCGAGPARRLAQPLALAALTLPLGGCFYANTAQVPVATTYPYSEQQRMQAAHHWDVLAGHEAGGIVTSQRLRLRDLYLRGSAETANSAFGGEFRRGFKDLLASRLVARGASVTTAPTANSVTLTFRVEVIHHRDRGFTRPPVGAYTALAGGVAVATLPYNQWSEPALGLIPAAVGADIVSGSWTYTGNEEVIITVQAVEDERILYSSSNIYYINSGDRRHYAPHRVAPQTPPTPAIPVTDAW</sequence>
<dbReference type="Proteomes" id="UP001500133">
    <property type="component" value="Unassembled WGS sequence"/>
</dbReference>
<keyword evidence="1" id="KW-0732">Signal</keyword>
<name>A0ABP7LFC9_9GAMM</name>
<feature type="chain" id="PRO_5046178485" description="DUF3313 domain-containing protein" evidence="1">
    <location>
        <begin position="22"/>
        <end position="246"/>
    </location>
</feature>
<proteinExistence type="predicted"/>
<keyword evidence="3" id="KW-1185">Reference proteome</keyword>
<comment type="caution">
    <text evidence="2">The sequence shown here is derived from an EMBL/GenBank/DDBJ whole genome shotgun (WGS) entry which is preliminary data.</text>
</comment>
<dbReference type="EMBL" id="BAAAZT010000023">
    <property type="protein sequence ID" value="GAA3898555.1"/>
    <property type="molecule type" value="Genomic_DNA"/>
</dbReference>
<dbReference type="RefSeq" id="WP_344702272.1">
    <property type="nucleotide sequence ID" value="NZ_BAAAZT010000023.1"/>
</dbReference>
<evidence type="ECO:0008006" key="4">
    <source>
        <dbReference type="Google" id="ProtNLM"/>
    </source>
</evidence>
<reference evidence="3" key="1">
    <citation type="journal article" date="2019" name="Int. J. Syst. Evol. Microbiol.">
        <title>The Global Catalogue of Microorganisms (GCM) 10K type strain sequencing project: providing services to taxonomists for standard genome sequencing and annotation.</title>
        <authorList>
            <consortium name="The Broad Institute Genomics Platform"/>
            <consortium name="The Broad Institute Genome Sequencing Center for Infectious Disease"/>
            <person name="Wu L."/>
            <person name="Ma J."/>
        </authorList>
    </citation>
    <scope>NUCLEOTIDE SEQUENCE [LARGE SCALE GENOMIC DNA]</scope>
    <source>
        <strain evidence="3">JCM 16914</strain>
    </source>
</reference>
<protein>
    <recommendedName>
        <fullName evidence="4">DUF3313 domain-containing protein</fullName>
    </recommendedName>
</protein>
<gene>
    <name evidence="2" type="ORF">GCM10022228_06520</name>
</gene>